<dbReference type="InterPro" id="IPR001647">
    <property type="entry name" value="HTH_TetR"/>
</dbReference>
<keyword evidence="2 4" id="KW-0238">DNA-binding</keyword>
<dbReference type="Pfam" id="PF00440">
    <property type="entry name" value="TetR_N"/>
    <property type="match status" value="1"/>
</dbReference>
<organism evidence="6 7">
    <name type="scientific">Pyxidicoccus fallax</name>
    <dbReference type="NCBI Taxonomy" id="394095"/>
    <lineage>
        <taxon>Bacteria</taxon>
        <taxon>Pseudomonadati</taxon>
        <taxon>Myxococcota</taxon>
        <taxon>Myxococcia</taxon>
        <taxon>Myxococcales</taxon>
        <taxon>Cystobacterineae</taxon>
        <taxon>Myxococcaceae</taxon>
        <taxon>Pyxidicoccus</taxon>
    </lineage>
</organism>
<name>A0A848LEZ5_9BACT</name>
<dbReference type="InterPro" id="IPR009057">
    <property type="entry name" value="Homeodomain-like_sf"/>
</dbReference>
<dbReference type="GO" id="GO:0000976">
    <property type="term" value="F:transcription cis-regulatory region binding"/>
    <property type="evidence" value="ECO:0007669"/>
    <property type="project" value="TreeGrafter"/>
</dbReference>
<evidence type="ECO:0000256" key="4">
    <source>
        <dbReference type="PROSITE-ProRule" id="PRU00335"/>
    </source>
</evidence>
<dbReference type="Proteomes" id="UP000518300">
    <property type="component" value="Unassembled WGS sequence"/>
</dbReference>
<comment type="caution">
    <text evidence="6">The sequence shown here is derived from an EMBL/GenBank/DDBJ whole genome shotgun (WGS) entry which is preliminary data.</text>
</comment>
<evidence type="ECO:0000313" key="6">
    <source>
        <dbReference type="EMBL" id="NMO15483.1"/>
    </source>
</evidence>
<dbReference type="PRINTS" id="PR00455">
    <property type="entry name" value="HTHTETR"/>
</dbReference>
<keyword evidence="1" id="KW-0805">Transcription regulation</keyword>
<dbReference type="PANTHER" id="PTHR30055:SF234">
    <property type="entry name" value="HTH-TYPE TRANSCRIPTIONAL REGULATOR BETI"/>
    <property type="match status" value="1"/>
</dbReference>
<dbReference type="GO" id="GO:0003700">
    <property type="term" value="F:DNA-binding transcription factor activity"/>
    <property type="evidence" value="ECO:0007669"/>
    <property type="project" value="TreeGrafter"/>
</dbReference>
<gene>
    <name evidence="6" type="ORF">HG543_11560</name>
</gene>
<dbReference type="InterPro" id="IPR050109">
    <property type="entry name" value="HTH-type_TetR-like_transc_reg"/>
</dbReference>
<evidence type="ECO:0000256" key="2">
    <source>
        <dbReference type="ARBA" id="ARBA00023125"/>
    </source>
</evidence>
<evidence type="ECO:0000256" key="3">
    <source>
        <dbReference type="ARBA" id="ARBA00023163"/>
    </source>
</evidence>
<dbReference type="Gene3D" id="1.10.357.10">
    <property type="entry name" value="Tetracycline Repressor, domain 2"/>
    <property type="match status" value="1"/>
</dbReference>
<sequence>MAETKRKRRDAAAARTEILDAAEKRLVLAGPGGIRLQEVAADAGVSHPTVLHHFGSREALVDAVVERALQAIHARLVEALQKSRGEEAELAAMLDAVFDALAGSGHARVLLWIALEGRHVTGGEVPLSAVVDATHALRKSKHGRKKPPPREDTAHLVVLASLALVGLPVLGPKLLRNSGLENDADSMRRFRAFLAKVILRQFAPPPET</sequence>
<accession>A0A848LEZ5</accession>
<dbReference type="EMBL" id="JABBJJ010000040">
    <property type="protein sequence ID" value="NMO15483.1"/>
    <property type="molecule type" value="Genomic_DNA"/>
</dbReference>
<keyword evidence="7" id="KW-1185">Reference proteome</keyword>
<feature type="DNA-binding region" description="H-T-H motif" evidence="4">
    <location>
        <begin position="35"/>
        <end position="54"/>
    </location>
</feature>
<dbReference type="PROSITE" id="PS50977">
    <property type="entry name" value="HTH_TETR_2"/>
    <property type="match status" value="1"/>
</dbReference>
<dbReference type="AlphaFoldDB" id="A0A848LEZ5"/>
<dbReference type="RefSeq" id="WP_169344773.1">
    <property type="nucleotide sequence ID" value="NZ_JABBJJ010000040.1"/>
</dbReference>
<evidence type="ECO:0000259" key="5">
    <source>
        <dbReference type="PROSITE" id="PS50977"/>
    </source>
</evidence>
<evidence type="ECO:0000256" key="1">
    <source>
        <dbReference type="ARBA" id="ARBA00023015"/>
    </source>
</evidence>
<feature type="domain" description="HTH tetR-type" evidence="5">
    <location>
        <begin position="12"/>
        <end position="72"/>
    </location>
</feature>
<evidence type="ECO:0000313" key="7">
    <source>
        <dbReference type="Proteomes" id="UP000518300"/>
    </source>
</evidence>
<keyword evidence="3" id="KW-0804">Transcription</keyword>
<proteinExistence type="predicted"/>
<reference evidence="6 7" key="1">
    <citation type="submission" date="2020-04" db="EMBL/GenBank/DDBJ databases">
        <title>Draft genome of Pyxidicoccus fallax type strain.</title>
        <authorList>
            <person name="Whitworth D.E."/>
        </authorList>
    </citation>
    <scope>NUCLEOTIDE SEQUENCE [LARGE SCALE GENOMIC DNA]</scope>
    <source>
        <strain evidence="6 7">DSM 14698</strain>
    </source>
</reference>
<dbReference type="Gene3D" id="1.10.10.60">
    <property type="entry name" value="Homeodomain-like"/>
    <property type="match status" value="1"/>
</dbReference>
<protein>
    <submittedName>
        <fullName evidence="6">TetR/AcrR family transcriptional regulator</fullName>
    </submittedName>
</protein>
<dbReference type="SUPFAM" id="SSF46689">
    <property type="entry name" value="Homeodomain-like"/>
    <property type="match status" value="1"/>
</dbReference>
<dbReference type="PANTHER" id="PTHR30055">
    <property type="entry name" value="HTH-TYPE TRANSCRIPTIONAL REGULATOR RUTR"/>
    <property type="match status" value="1"/>
</dbReference>